<keyword evidence="1" id="KW-0472">Membrane</keyword>
<dbReference type="EMBL" id="CP060715">
    <property type="protein sequence ID" value="QNN61768.1"/>
    <property type="molecule type" value="Genomic_DNA"/>
</dbReference>
<gene>
    <name evidence="2" type="ORF">H9L01_05265</name>
</gene>
<dbReference type="AlphaFoldDB" id="A0A7G9S1P3"/>
<accession>A0A7G9S1P3</accession>
<sequence length="448" mass="49398">MDSKRKLRNSIVFIGGTLLGILLVLIPFDFNGAVDTVLFYYLKLFITHFNKPLRFIIMLLMVLSALGALYDNIAKPDWIRNNKLLKNILSTTPFYIANRILGALICVLVYFNIGPEFIISADTGSSMFGLATQLSILVPCMLLLQTLILECGAMEFLGELIGFIVKPIFKVSEMGAVSIISAWVGPGNAAILATQNLFEEGYYTVKEAAIIGSQFSTSSVGWIVLVSSVFGIMDHFATLFLVITLVGIIVAMVGVRIPPISKYPDTYVDGSLVSPVKKQENKDQSKLAFAYNSALQRADKVSIKNFTSKINNMLFYVIWLQPIIVCWGTLALIISMYTPILQWVSYPIELILKLTNVSEPAASASAIMSGFADNYLPVILGQNIMSVESRFIIAAMSILQIVFMSEIASLLTSTKVVKNFKDVLLVFVIRTFIALPFVILFAKILGLS</sequence>
<feature type="transmembrane region" description="Helical" evidence="1">
    <location>
        <begin position="236"/>
        <end position="255"/>
    </location>
</feature>
<feature type="transmembrane region" description="Helical" evidence="1">
    <location>
        <begin position="391"/>
        <end position="411"/>
    </location>
</feature>
<feature type="transmembrane region" description="Helical" evidence="1">
    <location>
        <begin position="423"/>
        <end position="445"/>
    </location>
</feature>
<feature type="transmembrane region" description="Helical" evidence="1">
    <location>
        <begin position="12"/>
        <end position="33"/>
    </location>
</feature>
<feature type="transmembrane region" description="Helical" evidence="1">
    <location>
        <begin position="208"/>
        <end position="230"/>
    </location>
</feature>
<feature type="transmembrane region" description="Helical" evidence="1">
    <location>
        <begin position="53"/>
        <end position="73"/>
    </location>
</feature>
<organism evidence="2 3">
    <name type="scientific">Erysipelothrix inopinata</name>
    <dbReference type="NCBI Taxonomy" id="225084"/>
    <lineage>
        <taxon>Bacteria</taxon>
        <taxon>Bacillati</taxon>
        <taxon>Bacillota</taxon>
        <taxon>Erysipelotrichia</taxon>
        <taxon>Erysipelotrichales</taxon>
        <taxon>Erysipelotrichaceae</taxon>
        <taxon>Erysipelothrix</taxon>
    </lineage>
</organism>
<feature type="transmembrane region" description="Helical" evidence="1">
    <location>
        <begin position="94"/>
        <end position="113"/>
    </location>
</feature>
<feature type="transmembrane region" description="Helical" evidence="1">
    <location>
        <begin position="313"/>
        <end position="337"/>
    </location>
</feature>
<proteinExistence type="predicted"/>
<reference evidence="2 3" key="1">
    <citation type="submission" date="2020-08" db="EMBL/GenBank/DDBJ databases">
        <title>Genome sequence of Erysipelothrix inopinata DSM 15511T.</title>
        <authorList>
            <person name="Hyun D.-W."/>
            <person name="Bae J.-W."/>
        </authorList>
    </citation>
    <scope>NUCLEOTIDE SEQUENCE [LARGE SCALE GENOMIC DNA]</scope>
    <source>
        <strain evidence="2 3">DSM 15511</strain>
    </source>
</reference>
<keyword evidence="1" id="KW-0812">Transmembrane</keyword>
<name>A0A7G9S1P3_9FIRM</name>
<protein>
    <submittedName>
        <fullName evidence="2">Arginine transporter</fullName>
    </submittedName>
</protein>
<dbReference type="RefSeq" id="WP_187534961.1">
    <property type="nucleotide sequence ID" value="NZ_CBCSHU010000012.1"/>
</dbReference>
<dbReference type="KEGG" id="eio:H9L01_05265"/>
<keyword evidence="3" id="KW-1185">Reference proteome</keyword>
<dbReference type="Proteomes" id="UP000515928">
    <property type="component" value="Chromosome"/>
</dbReference>
<feature type="transmembrane region" description="Helical" evidence="1">
    <location>
        <begin position="125"/>
        <end position="144"/>
    </location>
</feature>
<evidence type="ECO:0000313" key="3">
    <source>
        <dbReference type="Proteomes" id="UP000515928"/>
    </source>
</evidence>
<evidence type="ECO:0000313" key="2">
    <source>
        <dbReference type="EMBL" id="QNN61768.1"/>
    </source>
</evidence>
<keyword evidence="1" id="KW-1133">Transmembrane helix</keyword>
<evidence type="ECO:0000256" key="1">
    <source>
        <dbReference type="SAM" id="Phobius"/>
    </source>
</evidence>